<dbReference type="PANTHER" id="PTHR33840">
    <property type="match status" value="1"/>
</dbReference>
<proteinExistence type="predicted"/>
<gene>
    <name evidence="3" type="ORF">EV690_0599</name>
</gene>
<dbReference type="Pfam" id="PF09994">
    <property type="entry name" value="T6SS_Tle1-like_cat"/>
    <property type="match status" value="1"/>
</dbReference>
<evidence type="ECO:0000259" key="2">
    <source>
        <dbReference type="Pfam" id="PF09994"/>
    </source>
</evidence>
<sequence>MGAVTSSDGLCIECERKDHWIEIQLIDEYNRPFHPVNGKLTPPSSTQPVSFTIVDGPILFSGLAAGIVTISLDKAPWLKEAQEHRIYQDGGKNRDGDQGQTLADAPNPKGYQGVKRKLVNVTAADLTQVESEKLPARHAAGSLDKLKLVTGHSYIIKVQGFNYITLRLGMFFDGTANHTFSAEWGQKKLNGYYHKWKSLAQTALEQCSNKEGKKLTSLQQLSSKDLTEYCSACLTYPDEVEDSAANDMTNVQKMYDLYTDNKFTDDQREFIHREYITGVGTDNIHTIHKAEEEISGEAFGRGEYGVIAKAETGISQILTSLSVLMRDYFKQTTLFDGLQQIIFDVYGFSRGAAAARHFINLVLDTSGQDGSFASRFESACRAKQIALKYGFDWSDNADCHIAFAGLFDTVAATAWASEVTELGEAIHNNDNGDVKLWLDPKRVKHAVHLRANDQIEVRYNFSSNKLNPAENFHEYTLLGAHSDIGGGYISRYSYASTMHDYDLVCAERLLIAQWQEPIHWYNKQRPRELIQEKANNVINRGIWPKDRFYLEITKHTQRRGRGDNYNYLVGKLYISHIVEGELSKLYLGMMFGLSQFYGVPVHEFFGKMDTLVWEIKANKEFFIPEQVRNFNFKKLFKQVLNSAKKGQCYTNVSTAELLTAHLIHHSSHMGHMGAYKPYVIDGNYQRSVYECPKN</sequence>
<dbReference type="EMBL" id="SMGD01000008">
    <property type="protein sequence ID" value="TCK60071.1"/>
    <property type="molecule type" value="Genomic_DNA"/>
</dbReference>
<dbReference type="Proteomes" id="UP000295565">
    <property type="component" value="Unassembled WGS sequence"/>
</dbReference>
<dbReference type="InterPro" id="IPR018712">
    <property type="entry name" value="Tle1-like_cat"/>
</dbReference>
<dbReference type="AlphaFoldDB" id="A0A4V2PRT4"/>
<feature type="compositionally biased region" description="Basic and acidic residues" evidence="1">
    <location>
        <begin position="88"/>
        <end position="97"/>
    </location>
</feature>
<accession>A0A4V2PRT4</accession>
<name>A0A4V2PRT4_9GAMM</name>
<evidence type="ECO:0000256" key="1">
    <source>
        <dbReference type="SAM" id="MobiDB-lite"/>
    </source>
</evidence>
<protein>
    <submittedName>
        <fullName evidence="3">Putative alpha/beta hydrolase family protein DUF2235</fullName>
    </submittedName>
</protein>
<feature type="domain" description="T6SS Phospholipase effector Tle1-like catalytic" evidence="2">
    <location>
        <begin position="246"/>
        <end position="491"/>
    </location>
</feature>
<keyword evidence="3" id="KW-0378">Hydrolase</keyword>
<dbReference type="RefSeq" id="WP_131911451.1">
    <property type="nucleotide sequence ID" value="NZ_OU594967.1"/>
</dbReference>
<comment type="caution">
    <text evidence="3">The sequence shown here is derived from an EMBL/GenBank/DDBJ whole genome shotgun (WGS) entry which is preliminary data.</text>
</comment>
<reference evidence="3 4" key="1">
    <citation type="submission" date="2019-03" db="EMBL/GenBank/DDBJ databases">
        <title>Genomic Encyclopedia of Type Strains, Phase IV (KMG-IV): sequencing the most valuable type-strain genomes for metagenomic binning, comparative biology and taxonomic classification.</title>
        <authorList>
            <person name="Goeker M."/>
        </authorList>
    </citation>
    <scope>NUCLEOTIDE SEQUENCE [LARGE SCALE GENOMIC DNA]</scope>
    <source>
        <strain evidence="3 4">DSM 18577</strain>
    </source>
</reference>
<dbReference type="OrthoDB" id="4378831at2"/>
<feature type="region of interest" description="Disordered" evidence="1">
    <location>
        <begin position="88"/>
        <end position="110"/>
    </location>
</feature>
<organism evidence="3 4">
    <name type="scientific">Celerinatantimonas diazotrophica</name>
    <dbReference type="NCBI Taxonomy" id="412034"/>
    <lineage>
        <taxon>Bacteria</taxon>
        <taxon>Pseudomonadati</taxon>
        <taxon>Pseudomonadota</taxon>
        <taxon>Gammaproteobacteria</taxon>
        <taxon>Celerinatantimonadaceae</taxon>
        <taxon>Celerinatantimonas</taxon>
    </lineage>
</organism>
<dbReference type="GO" id="GO:0016787">
    <property type="term" value="F:hydrolase activity"/>
    <property type="evidence" value="ECO:0007669"/>
    <property type="project" value="UniProtKB-KW"/>
</dbReference>
<evidence type="ECO:0000313" key="3">
    <source>
        <dbReference type="EMBL" id="TCK60071.1"/>
    </source>
</evidence>
<evidence type="ECO:0000313" key="4">
    <source>
        <dbReference type="Proteomes" id="UP000295565"/>
    </source>
</evidence>
<dbReference type="PANTHER" id="PTHR33840:SF1">
    <property type="entry name" value="TLE1 PHOSPHOLIPASE DOMAIN-CONTAINING PROTEIN"/>
    <property type="match status" value="1"/>
</dbReference>
<keyword evidence="4" id="KW-1185">Reference proteome</keyword>